<keyword evidence="3" id="KW-1185">Reference proteome</keyword>
<dbReference type="VEuPathDB" id="FungiDB:JI435_402470"/>
<feature type="compositionally biased region" description="Polar residues" evidence="1">
    <location>
        <begin position="40"/>
        <end position="60"/>
    </location>
</feature>
<organism evidence="2 3">
    <name type="scientific">Phaeosphaeria nodorum (strain SN15 / ATCC MYA-4574 / FGSC 10173)</name>
    <name type="common">Glume blotch fungus</name>
    <name type="synonym">Parastagonospora nodorum</name>
    <dbReference type="NCBI Taxonomy" id="321614"/>
    <lineage>
        <taxon>Eukaryota</taxon>
        <taxon>Fungi</taxon>
        <taxon>Dikarya</taxon>
        <taxon>Ascomycota</taxon>
        <taxon>Pezizomycotina</taxon>
        <taxon>Dothideomycetes</taxon>
        <taxon>Pleosporomycetidae</taxon>
        <taxon>Pleosporales</taxon>
        <taxon>Pleosporineae</taxon>
        <taxon>Phaeosphaeriaceae</taxon>
        <taxon>Parastagonospora</taxon>
    </lineage>
</organism>
<dbReference type="EMBL" id="CP069024">
    <property type="protein sequence ID" value="QRC92440.1"/>
    <property type="molecule type" value="Genomic_DNA"/>
</dbReference>
<protein>
    <submittedName>
        <fullName evidence="2">Uncharacterized protein</fullName>
    </submittedName>
</protein>
<dbReference type="Proteomes" id="UP000663193">
    <property type="component" value="Chromosome 2"/>
</dbReference>
<reference evidence="3" key="1">
    <citation type="journal article" date="2021" name="BMC Genomics">
        <title>Chromosome-level genome assembly and manually-curated proteome of model necrotroph Parastagonospora nodorum Sn15 reveals a genome-wide trove of candidate effector homologs, and redundancy of virulence-related functions within an accessory chromosome.</title>
        <authorList>
            <person name="Bertazzoni S."/>
            <person name="Jones D.A.B."/>
            <person name="Phan H.T."/>
            <person name="Tan K.-C."/>
            <person name="Hane J.K."/>
        </authorList>
    </citation>
    <scope>NUCLEOTIDE SEQUENCE [LARGE SCALE GENOMIC DNA]</scope>
    <source>
        <strain evidence="3">SN15 / ATCC MYA-4574 / FGSC 10173)</strain>
    </source>
</reference>
<feature type="region of interest" description="Disordered" evidence="1">
    <location>
        <begin position="37"/>
        <end position="61"/>
    </location>
</feature>
<dbReference type="AlphaFoldDB" id="A0A7U2EST9"/>
<accession>A0A7U2EST9</accession>
<name>A0A7U2EST9_PHANO</name>
<proteinExistence type="predicted"/>
<evidence type="ECO:0000313" key="2">
    <source>
        <dbReference type="EMBL" id="QRC92440.1"/>
    </source>
</evidence>
<evidence type="ECO:0000256" key="1">
    <source>
        <dbReference type="SAM" id="MobiDB-lite"/>
    </source>
</evidence>
<sequence length="76" mass="8719">MKVKLSRPSSDTHRSRAELQGRLPCLRCGMWPSGRWTPAMQPTVTSARKSRVSPQLSNSRPEWAKRTRNVFRAINL</sequence>
<evidence type="ECO:0000313" key="3">
    <source>
        <dbReference type="Proteomes" id="UP000663193"/>
    </source>
</evidence>
<gene>
    <name evidence="2" type="ORF">JI435_402470</name>
</gene>